<dbReference type="InterPro" id="IPR013320">
    <property type="entry name" value="ConA-like_dom_sf"/>
</dbReference>
<dbReference type="Pfam" id="PF13585">
    <property type="entry name" value="CHU_C"/>
    <property type="match status" value="1"/>
</dbReference>
<organism evidence="2 3">
    <name type="scientific">Neolewinella agarilytica</name>
    <dbReference type="NCBI Taxonomy" id="478744"/>
    <lineage>
        <taxon>Bacteria</taxon>
        <taxon>Pseudomonadati</taxon>
        <taxon>Bacteroidota</taxon>
        <taxon>Saprospiria</taxon>
        <taxon>Saprospirales</taxon>
        <taxon>Lewinellaceae</taxon>
        <taxon>Neolewinella</taxon>
    </lineage>
</organism>
<evidence type="ECO:0000256" key="1">
    <source>
        <dbReference type="SAM" id="SignalP"/>
    </source>
</evidence>
<dbReference type="GO" id="GO:0005975">
    <property type="term" value="P:carbohydrate metabolic process"/>
    <property type="evidence" value="ECO:0007669"/>
    <property type="project" value="UniProtKB-ARBA"/>
</dbReference>
<dbReference type="OrthoDB" id="1490335at2"/>
<keyword evidence="1" id="KW-0732">Signal</keyword>
<accession>A0A1H9LB80</accession>
<dbReference type="InParanoid" id="A0A1H9LB80"/>
<dbReference type="STRING" id="478744.SAMN05444359_12381"/>
<dbReference type="AlphaFoldDB" id="A0A1H9LB80"/>
<dbReference type="RefSeq" id="WP_090171537.1">
    <property type="nucleotide sequence ID" value="NZ_FOFB01000023.1"/>
</dbReference>
<evidence type="ECO:0000313" key="3">
    <source>
        <dbReference type="Proteomes" id="UP000199021"/>
    </source>
</evidence>
<reference evidence="3" key="1">
    <citation type="submission" date="2016-10" db="EMBL/GenBank/DDBJ databases">
        <authorList>
            <person name="Varghese N."/>
            <person name="Submissions S."/>
        </authorList>
    </citation>
    <scope>NUCLEOTIDE SEQUENCE [LARGE SCALE GENOMIC DNA]</scope>
    <source>
        <strain evidence="3">DSM 24740</strain>
    </source>
</reference>
<evidence type="ECO:0000313" key="2">
    <source>
        <dbReference type="EMBL" id="SER08598.1"/>
    </source>
</evidence>
<gene>
    <name evidence="2" type="ORF">SAMN05444359_12381</name>
</gene>
<dbReference type="Gene3D" id="2.60.120.200">
    <property type="match status" value="1"/>
</dbReference>
<name>A0A1H9LB80_9BACT</name>
<feature type="signal peptide" evidence="1">
    <location>
        <begin position="1"/>
        <end position="23"/>
    </location>
</feature>
<proteinExistence type="predicted"/>
<protein>
    <submittedName>
        <fullName evidence="2">Gliding motility-associated C-terminal domain-containing protein</fullName>
    </submittedName>
</protein>
<dbReference type="EMBL" id="FOFB01000023">
    <property type="protein sequence ID" value="SER08598.1"/>
    <property type="molecule type" value="Genomic_DNA"/>
</dbReference>
<sequence length="420" mass="45663">MRAFLLLFIAFLGAGAGAGHVMAQGTPTEVGLVAHYTFDGNFADATGATDNGGVASGVPEFGCGVAGSAVALNGGNDFIRIPGGNSNNINREFDSEDFTISLYFKSIGPNGTQYLVSKRDTNCNNLMFFTVRYAPVTQTVSVTLQQNNQVARVDHRINNSDCWQNIVITRDENSLKLYLNGDEVGETRTSSRVDIENDGELLIGSTECRGNGETAFDGLIDEVRIYNRALRLSEVRSLYLSPDRILTTTRRLFLEEEVPIELNSDCGVAFAWSPTAGVDNPSAQNPTIKPVAAGRQAYQVSIQDAESNCIARDSIVFQVIDPATLDCSQIFLPKAFTPNGIGPVENETFGISNPFAISELISFEVYDRYGAQMFQSTDAFSRWDGTFKGEPVNPGIAVWRVVYSCEGVERVESGSVMVLR</sequence>
<feature type="chain" id="PRO_5011651931" evidence="1">
    <location>
        <begin position="24"/>
        <end position="420"/>
    </location>
</feature>
<keyword evidence="3" id="KW-1185">Reference proteome</keyword>
<dbReference type="SUPFAM" id="SSF49899">
    <property type="entry name" value="Concanavalin A-like lectins/glucanases"/>
    <property type="match status" value="1"/>
</dbReference>
<dbReference type="Proteomes" id="UP000199021">
    <property type="component" value="Unassembled WGS sequence"/>
</dbReference>
<dbReference type="GO" id="GO:0004553">
    <property type="term" value="F:hydrolase activity, hydrolyzing O-glycosyl compounds"/>
    <property type="evidence" value="ECO:0007669"/>
    <property type="project" value="UniProtKB-ARBA"/>
</dbReference>
<dbReference type="Pfam" id="PF13385">
    <property type="entry name" value="Laminin_G_3"/>
    <property type="match status" value="1"/>
</dbReference>